<keyword evidence="5" id="KW-0804">Transcription</keyword>
<reference evidence="10" key="2">
    <citation type="submission" date="2025-09" db="UniProtKB">
        <authorList>
            <consortium name="Ensembl"/>
        </authorList>
    </citation>
    <scope>IDENTIFICATION</scope>
</reference>
<feature type="region of interest" description="Disordered" evidence="8">
    <location>
        <begin position="504"/>
        <end position="523"/>
    </location>
</feature>
<dbReference type="SUPFAM" id="SSF68906">
    <property type="entry name" value="SAP domain"/>
    <property type="match status" value="1"/>
</dbReference>
<evidence type="ECO:0000256" key="3">
    <source>
        <dbReference type="ARBA" id="ARBA00023015"/>
    </source>
</evidence>
<feature type="region of interest" description="Disordered" evidence="8">
    <location>
        <begin position="186"/>
        <end position="223"/>
    </location>
</feature>
<dbReference type="PROSITE" id="PS50800">
    <property type="entry name" value="SAP"/>
    <property type="match status" value="1"/>
</dbReference>
<evidence type="ECO:0000256" key="4">
    <source>
        <dbReference type="ARBA" id="ARBA00023054"/>
    </source>
</evidence>
<keyword evidence="6" id="KW-0539">Nucleus</keyword>
<dbReference type="GO" id="GO:0051145">
    <property type="term" value="P:smooth muscle cell differentiation"/>
    <property type="evidence" value="ECO:0007669"/>
    <property type="project" value="TreeGrafter"/>
</dbReference>
<dbReference type="SMART" id="SM00707">
    <property type="entry name" value="RPEL"/>
    <property type="match status" value="3"/>
</dbReference>
<dbReference type="OMA" id="DTFTQHV"/>
<feature type="compositionally biased region" description="Polar residues" evidence="8">
    <location>
        <begin position="504"/>
        <end position="513"/>
    </location>
</feature>
<evidence type="ECO:0000256" key="5">
    <source>
        <dbReference type="ARBA" id="ARBA00023163"/>
    </source>
</evidence>
<dbReference type="PROSITE" id="PS51073">
    <property type="entry name" value="RPEL"/>
    <property type="match status" value="3"/>
</dbReference>
<dbReference type="Gene3D" id="6.10.140.2040">
    <property type="match status" value="1"/>
</dbReference>
<keyword evidence="11" id="KW-1185">Reference proteome</keyword>
<dbReference type="FunFam" id="1.10.720.30:FF:000002">
    <property type="entry name" value="Myocardin related transcription factor A"/>
    <property type="match status" value="1"/>
</dbReference>
<evidence type="ECO:0000256" key="6">
    <source>
        <dbReference type="ARBA" id="ARBA00023242"/>
    </source>
</evidence>
<feature type="compositionally biased region" description="Basic and acidic residues" evidence="8">
    <location>
        <begin position="514"/>
        <end position="523"/>
    </location>
</feature>
<comment type="subcellular location">
    <subcellularLocation>
        <location evidence="1">Nucleus</location>
    </subcellularLocation>
</comment>
<dbReference type="Ensembl" id="ENSACIT00000008377.1">
    <property type="protein sequence ID" value="ENSACIP00000008136.1"/>
    <property type="gene ID" value="ENSACIG00000006315.1"/>
</dbReference>
<sequence length="914" mass="99890">MEPKAAQGQLGAEGDCGMSNLLVPSPQSEAVTHEMEELSLQPTQSLPPLSERKNVLQLRLQQRRTREQLVEQGIMPPLKSPAAFHGQIRSLERARTENFLKHKIRSRPERAELVRMHILQETGAEPSLQATQMKLKRARLADNLNEKIAQRPGPMELVEKNILPVDSTLKQAIIVGQVNYPKVFEEDSSDALSPEQPASQESQSSVPSPGDSKGPETPSPVSLPSTILATHLFTSVPCSLTAVDFFPPHILSPQQSQPKAPSEKSRSKKGKEPKPRVKKLKYHQYVPPDQKQEASEAPMDSSYARLLQQQQLFLQLQILSQQQQHYNYQTILPAPLKPVAEGQNNSGGTLPTSIVVSLPTAPPPPPPPPALARPNNSLSYRKPGVLPANLEEMKVAELKLELKLRGLPVSGTKTDLIERLKPFQDNPSTTAAASIPAPPTTTFSAIPMEVTTTTTPAIVSVQQAAPESIISTPPVSPVPFDPATLQQDVGMSEGLSEIQMLTSSFAGPQSSQVPEEKDRRLHEKERQIEELMRKLEQEQKLVEELKMQLEVEKRGQGDSASVSPKLTPIPAVNSVPPQPTAPSLQQFFISRSGGVSQMLGQPQTLLTTTGQAGTQILLPVSLPNNATAIQLPSTTVSLQVGTLTMCNNTAGLENQTRPEMNPQCFLRSSPENKISPREFSIFLNLTWHFKNFTFLHLTCSLTHTPLEPPRYEDAIKQSRNLHINNVSQVPTATSQQMDDLFDILIESGEIPPFLQQNPPVSLAKTLPVTASITTLPVNTALSRPPPQIQVAPPHTFVNPSLPSLTSLATDNQLEAFLEGTLAETPSASDPRTQGLMEELQAQLMDQQPFSPMDTSELSFCDSSSPPSSLNMGLSDPALDNMEWLDLTMPSGPAGALTPLGIPTDFLDSHDLHWD</sequence>
<dbReference type="PANTHER" id="PTHR22793">
    <property type="entry name" value="MYOCARDIN-RELATED TRANSCRIPTION FACTOR-RELATED"/>
    <property type="match status" value="1"/>
</dbReference>
<name>A0A3Q0RC05_AMPCI</name>
<organism evidence="10 11">
    <name type="scientific">Amphilophus citrinellus</name>
    <name type="common">Midas cichlid</name>
    <name type="synonym">Cichlasoma citrinellum</name>
    <dbReference type="NCBI Taxonomy" id="61819"/>
    <lineage>
        <taxon>Eukaryota</taxon>
        <taxon>Metazoa</taxon>
        <taxon>Chordata</taxon>
        <taxon>Craniata</taxon>
        <taxon>Vertebrata</taxon>
        <taxon>Euteleostomi</taxon>
        <taxon>Actinopterygii</taxon>
        <taxon>Neopterygii</taxon>
        <taxon>Teleostei</taxon>
        <taxon>Neoteleostei</taxon>
        <taxon>Acanthomorphata</taxon>
        <taxon>Ovalentaria</taxon>
        <taxon>Cichlomorphae</taxon>
        <taxon>Cichliformes</taxon>
        <taxon>Cichlidae</taxon>
        <taxon>New World cichlids</taxon>
        <taxon>Cichlasomatinae</taxon>
        <taxon>Heroini</taxon>
        <taxon>Amphilophus</taxon>
    </lineage>
</organism>
<proteinExistence type="predicted"/>
<keyword evidence="2" id="KW-0677">Repeat</keyword>
<dbReference type="PANTHER" id="PTHR22793:SF5">
    <property type="entry name" value="MYOCARDIN-RELATED TRANSCRIPTION FACTOR B"/>
    <property type="match status" value="1"/>
</dbReference>
<reference evidence="10" key="1">
    <citation type="submission" date="2025-08" db="UniProtKB">
        <authorList>
            <consortium name="Ensembl"/>
        </authorList>
    </citation>
    <scope>IDENTIFICATION</scope>
</reference>
<dbReference type="InterPro" id="IPR036361">
    <property type="entry name" value="SAP_dom_sf"/>
</dbReference>
<dbReference type="Pfam" id="PF02037">
    <property type="entry name" value="SAP"/>
    <property type="match status" value="1"/>
</dbReference>
<evidence type="ECO:0000256" key="1">
    <source>
        <dbReference type="ARBA" id="ARBA00004123"/>
    </source>
</evidence>
<feature type="repeat" description="RPEL" evidence="7">
    <location>
        <begin position="54"/>
        <end position="79"/>
    </location>
</feature>
<evidence type="ECO:0000313" key="10">
    <source>
        <dbReference type="Ensembl" id="ENSACIP00000008136.1"/>
    </source>
</evidence>
<feature type="region of interest" description="Disordered" evidence="8">
    <location>
        <begin position="552"/>
        <end position="578"/>
    </location>
</feature>
<evidence type="ECO:0000256" key="2">
    <source>
        <dbReference type="ARBA" id="ARBA00022737"/>
    </source>
</evidence>
<dbReference type="AlphaFoldDB" id="A0A3Q0RC05"/>
<evidence type="ECO:0000256" key="8">
    <source>
        <dbReference type="SAM" id="MobiDB-lite"/>
    </source>
</evidence>
<dbReference type="GO" id="GO:0003713">
    <property type="term" value="F:transcription coactivator activity"/>
    <property type="evidence" value="ECO:0007669"/>
    <property type="project" value="TreeGrafter"/>
</dbReference>
<dbReference type="Pfam" id="PF02755">
    <property type="entry name" value="RPEL"/>
    <property type="match status" value="3"/>
</dbReference>
<dbReference type="GO" id="GO:0005634">
    <property type="term" value="C:nucleus"/>
    <property type="evidence" value="ECO:0007669"/>
    <property type="project" value="UniProtKB-SubCell"/>
</dbReference>
<dbReference type="InterPro" id="IPR043451">
    <property type="entry name" value="Myocardin-like"/>
</dbReference>
<feature type="compositionally biased region" description="Polar residues" evidence="8">
    <location>
        <begin position="342"/>
        <end position="355"/>
    </location>
</feature>
<dbReference type="GeneTree" id="ENSGT00950000182979"/>
<feature type="compositionally biased region" description="Basic and acidic residues" evidence="8">
    <location>
        <begin position="261"/>
        <end position="275"/>
    </location>
</feature>
<feature type="compositionally biased region" description="Low complexity" evidence="8">
    <location>
        <begin position="193"/>
        <end position="209"/>
    </location>
</feature>
<accession>A0A3Q0RC05</accession>
<dbReference type="Gene3D" id="1.10.720.30">
    <property type="entry name" value="SAP domain"/>
    <property type="match status" value="1"/>
</dbReference>
<dbReference type="Proteomes" id="UP000261340">
    <property type="component" value="Unplaced"/>
</dbReference>
<feature type="repeat" description="RPEL" evidence="7">
    <location>
        <begin position="98"/>
        <end position="123"/>
    </location>
</feature>
<evidence type="ECO:0000256" key="7">
    <source>
        <dbReference type="PROSITE-ProRule" id="PRU00401"/>
    </source>
</evidence>
<evidence type="ECO:0000259" key="9">
    <source>
        <dbReference type="PROSITE" id="PS50800"/>
    </source>
</evidence>
<feature type="region of interest" description="Disordered" evidence="8">
    <location>
        <begin position="250"/>
        <end position="301"/>
    </location>
</feature>
<dbReference type="InterPro" id="IPR003034">
    <property type="entry name" value="SAP_dom"/>
</dbReference>
<dbReference type="Gene3D" id="6.10.150.10">
    <property type="match status" value="1"/>
</dbReference>
<dbReference type="GO" id="GO:0045944">
    <property type="term" value="P:positive regulation of transcription by RNA polymerase II"/>
    <property type="evidence" value="ECO:0007669"/>
    <property type="project" value="TreeGrafter"/>
</dbReference>
<dbReference type="InterPro" id="IPR004018">
    <property type="entry name" value="RPEL_repeat"/>
</dbReference>
<evidence type="ECO:0000313" key="11">
    <source>
        <dbReference type="Proteomes" id="UP000261340"/>
    </source>
</evidence>
<keyword evidence="3" id="KW-0805">Transcription regulation</keyword>
<dbReference type="STRING" id="61819.ENSACIP00000008136"/>
<dbReference type="SMART" id="SM00513">
    <property type="entry name" value="SAP"/>
    <property type="match status" value="1"/>
</dbReference>
<feature type="region of interest" description="Disordered" evidence="8">
    <location>
        <begin position="342"/>
        <end position="367"/>
    </location>
</feature>
<feature type="repeat" description="RPEL" evidence="7">
    <location>
        <begin position="142"/>
        <end position="167"/>
    </location>
</feature>
<feature type="domain" description="SAP" evidence="9">
    <location>
        <begin position="390"/>
        <end position="424"/>
    </location>
</feature>
<protein>
    <submittedName>
        <fullName evidence="10">Myocardin related transcription factor B</fullName>
    </submittedName>
</protein>
<keyword evidence="4" id="KW-0175">Coiled coil</keyword>